<dbReference type="PROSITE" id="PS50995">
    <property type="entry name" value="HTH_MARR_2"/>
    <property type="match status" value="1"/>
</dbReference>
<proteinExistence type="predicted"/>
<dbReference type="InterPro" id="IPR000835">
    <property type="entry name" value="HTH_MarR-typ"/>
</dbReference>
<evidence type="ECO:0000313" key="6">
    <source>
        <dbReference type="Proteomes" id="UP001257739"/>
    </source>
</evidence>
<dbReference type="Gene3D" id="1.10.10.10">
    <property type="entry name" value="Winged helix-like DNA-binding domain superfamily/Winged helix DNA-binding domain"/>
    <property type="match status" value="1"/>
</dbReference>
<evidence type="ECO:0000313" key="5">
    <source>
        <dbReference type="EMBL" id="MDR7085786.1"/>
    </source>
</evidence>
<dbReference type="SUPFAM" id="SSF46785">
    <property type="entry name" value="Winged helix' DNA-binding domain"/>
    <property type="match status" value="1"/>
</dbReference>
<sequence length="145" mass="16288">MFKQESLERIEREVLTIVARVRRMTLESAHRIDPQLSVPAYSVLFLIWQCGSMRAQAVSTITGADKGTVSRQIAHLESLGLVSRRPDASDGRAQILRLTAEGKARVDALVQDRRSDFTERLADWSPKDLEVFVGYLNQFNASLDA</sequence>
<comment type="caution">
    <text evidence="5">The sequence shown here is derived from an EMBL/GenBank/DDBJ whole genome shotgun (WGS) entry which is preliminary data.</text>
</comment>
<keyword evidence="1" id="KW-0805">Transcription regulation</keyword>
<name>A0ABU1UKU1_9ACTN</name>
<dbReference type="PANTHER" id="PTHR33164">
    <property type="entry name" value="TRANSCRIPTIONAL REGULATOR, MARR FAMILY"/>
    <property type="match status" value="1"/>
</dbReference>
<dbReference type="InterPro" id="IPR036390">
    <property type="entry name" value="WH_DNA-bd_sf"/>
</dbReference>
<evidence type="ECO:0000256" key="1">
    <source>
        <dbReference type="ARBA" id="ARBA00023015"/>
    </source>
</evidence>
<keyword evidence="3" id="KW-0804">Transcription</keyword>
<dbReference type="EMBL" id="JAVDWH010000001">
    <property type="protein sequence ID" value="MDR7085786.1"/>
    <property type="molecule type" value="Genomic_DNA"/>
</dbReference>
<dbReference type="InterPro" id="IPR023187">
    <property type="entry name" value="Tscrpt_reg_MarR-type_CS"/>
</dbReference>
<organism evidence="5 6">
    <name type="scientific">Aeromicrobium panaciterrae</name>
    <dbReference type="NCBI Taxonomy" id="363861"/>
    <lineage>
        <taxon>Bacteria</taxon>
        <taxon>Bacillati</taxon>
        <taxon>Actinomycetota</taxon>
        <taxon>Actinomycetes</taxon>
        <taxon>Propionibacteriales</taxon>
        <taxon>Nocardioidaceae</taxon>
        <taxon>Aeromicrobium</taxon>
    </lineage>
</organism>
<evidence type="ECO:0000259" key="4">
    <source>
        <dbReference type="PROSITE" id="PS50995"/>
    </source>
</evidence>
<evidence type="ECO:0000256" key="3">
    <source>
        <dbReference type="ARBA" id="ARBA00023163"/>
    </source>
</evidence>
<dbReference type="PROSITE" id="PS01117">
    <property type="entry name" value="HTH_MARR_1"/>
    <property type="match status" value="1"/>
</dbReference>
<keyword evidence="6" id="KW-1185">Reference proteome</keyword>
<gene>
    <name evidence="5" type="ORF">J2X11_000625</name>
</gene>
<reference evidence="5 6" key="1">
    <citation type="submission" date="2023-07" db="EMBL/GenBank/DDBJ databases">
        <title>Sorghum-associated microbial communities from plants grown in Nebraska, USA.</title>
        <authorList>
            <person name="Schachtman D."/>
        </authorList>
    </citation>
    <scope>NUCLEOTIDE SEQUENCE [LARGE SCALE GENOMIC DNA]</scope>
    <source>
        <strain evidence="5 6">BE248</strain>
    </source>
</reference>
<dbReference type="SMART" id="SM00347">
    <property type="entry name" value="HTH_MARR"/>
    <property type="match status" value="1"/>
</dbReference>
<dbReference type="InterPro" id="IPR039422">
    <property type="entry name" value="MarR/SlyA-like"/>
</dbReference>
<protein>
    <submittedName>
        <fullName evidence="5">DNA-binding MarR family transcriptional regulator</fullName>
    </submittedName>
</protein>
<evidence type="ECO:0000256" key="2">
    <source>
        <dbReference type="ARBA" id="ARBA00023125"/>
    </source>
</evidence>
<dbReference type="Pfam" id="PF01047">
    <property type="entry name" value="MarR"/>
    <property type="match status" value="1"/>
</dbReference>
<keyword evidence="2 5" id="KW-0238">DNA-binding</keyword>
<dbReference type="Proteomes" id="UP001257739">
    <property type="component" value="Unassembled WGS sequence"/>
</dbReference>
<dbReference type="InterPro" id="IPR036388">
    <property type="entry name" value="WH-like_DNA-bd_sf"/>
</dbReference>
<dbReference type="GO" id="GO:0003677">
    <property type="term" value="F:DNA binding"/>
    <property type="evidence" value="ECO:0007669"/>
    <property type="project" value="UniProtKB-KW"/>
</dbReference>
<accession>A0ABU1UKU1</accession>
<dbReference type="RefSeq" id="WP_309966688.1">
    <property type="nucleotide sequence ID" value="NZ_JAVDWH010000001.1"/>
</dbReference>
<dbReference type="PANTHER" id="PTHR33164:SF57">
    <property type="entry name" value="MARR-FAMILY TRANSCRIPTIONAL REGULATOR"/>
    <property type="match status" value="1"/>
</dbReference>
<feature type="domain" description="HTH marR-type" evidence="4">
    <location>
        <begin position="11"/>
        <end position="141"/>
    </location>
</feature>